<name>A0ABQ8BY10_BRANA</name>
<reference evidence="1 2" key="1">
    <citation type="submission" date="2021-05" db="EMBL/GenBank/DDBJ databases">
        <title>Genome Assembly of Synthetic Allotetraploid Brassica napus Reveals Homoeologous Exchanges between Subgenomes.</title>
        <authorList>
            <person name="Davis J.T."/>
        </authorList>
    </citation>
    <scope>NUCLEOTIDE SEQUENCE [LARGE SCALE GENOMIC DNA]</scope>
    <source>
        <strain evidence="2">cv. Da-Ae</strain>
        <tissue evidence="1">Seedling</tissue>
    </source>
</reference>
<dbReference type="Proteomes" id="UP000824890">
    <property type="component" value="Unassembled WGS sequence"/>
</dbReference>
<sequence>MLVLGYSDLTTVIEQKQFETEKTSVGRRRRESIALTRMNTGDHQTDVATSVRPDLEKYDQNFNNFYFEIKEDNARDTKWSSLVEVIGGEYWRIVEHPTDEVNIIIY</sequence>
<dbReference type="EMBL" id="JAGKQM010000009">
    <property type="protein sequence ID" value="KAH0909397.1"/>
    <property type="molecule type" value="Genomic_DNA"/>
</dbReference>
<accession>A0ABQ8BY10</accession>
<comment type="caution">
    <text evidence="1">The sequence shown here is derived from an EMBL/GenBank/DDBJ whole genome shotgun (WGS) entry which is preliminary data.</text>
</comment>
<gene>
    <name evidence="1" type="ORF">HID58_032718</name>
</gene>
<evidence type="ECO:0000313" key="2">
    <source>
        <dbReference type="Proteomes" id="UP000824890"/>
    </source>
</evidence>
<evidence type="ECO:0000313" key="1">
    <source>
        <dbReference type="EMBL" id="KAH0909397.1"/>
    </source>
</evidence>
<keyword evidence="2" id="KW-1185">Reference proteome</keyword>
<evidence type="ECO:0008006" key="3">
    <source>
        <dbReference type="Google" id="ProtNLM"/>
    </source>
</evidence>
<protein>
    <recommendedName>
        <fullName evidence="3">MATH domain-containing protein</fullName>
    </recommendedName>
</protein>
<proteinExistence type="predicted"/>
<organism evidence="1 2">
    <name type="scientific">Brassica napus</name>
    <name type="common">Rape</name>
    <dbReference type="NCBI Taxonomy" id="3708"/>
    <lineage>
        <taxon>Eukaryota</taxon>
        <taxon>Viridiplantae</taxon>
        <taxon>Streptophyta</taxon>
        <taxon>Embryophyta</taxon>
        <taxon>Tracheophyta</taxon>
        <taxon>Spermatophyta</taxon>
        <taxon>Magnoliopsida</taxon>
        <taxon>eudicotyledons</taxon>
        <taxon>Gunneridae</taxon>
        <taxon>Pentapetalae</taxon>
        <taxon>rosids</taxon>
        <taxon>malvids</taxon>
        <taxon>Brassicales</taxon>
        <taxon>Brassicaceae</taxon>
        <taxon>Brassiceae</taxon>
        <taxon>Brassica</taxon>
    </lineage>
</organism>